<feature type="compositionally biased region" description="Low complexity" evidence="2">
    <location>
        <begin position="204"/>
        <end position="219"/>
    </location>
</feature>
<evidence type="ECO:0000313" key="5">
    <source>
        <dbReference type="Proteomes" id="UP000185494"/>
    </source>
</evidence>
<dbReference type="RefSeq" id="WP_075797005.1">
    <property type="nucleotide sequence ID" value="NZ_CP015583.1"/>
</dbReference>
<feature type="region of interest" description="Disordered" evidence="2">
    <location>
        <begin position="204"/>
        <end position="266"/>
    </location>
</feature>
<dbReference type="KEGG" id="rgi:RGI145_01890"/>
<accession>A0A1L7ABC0</accession>
<feature type="coiled-coil region" evidence="1">
    <location>
        <begin position="137"/>
        <end position="178"/>
    </location>
</feature>
<proteinExistence type="predicted"/>
<reference evidence="4" key="3">
    <citation type="submission" date="2023-09" db="EMBL/GenBank/DDBJ databases">
        <authorList>
            <person name="Schober I."/>
            <person name="Bunk B."/>
        </authorList>
    </citation>
    <scope>NUCLEOTIDE SEQUENCE</scope>
    <source>
        <strain evidence="4">DSM 103800</strain>
    </source>
</reference>
<dbReference type="eggNOG" id="ENOG5033CJS">
    <property type="taxonomic scope" value="Bacteria"/>
</dbReference>
<evidence type="ECO:0000256" key="2">
    <source>
        <dbReference type="SAM" id="MobiDB-lite"/>
    </source>
</evidence>
<protein>
    <recommendedName>
        <fullName evidence="7">PspA/IM30 family protein</fullName>
    </recommendedName>
</protein>
<sequence>MLAFIRNLVGVKTDQAVNSAIEAIVRWDPKSATEAELRTMEQHLDRLGVQVAEARQAYEKEAREAQAIQQLSDQRMAAAELLQRQSAAESDPAKKSGIEQSLATLLNMLEEMAPEVDREKQDAVDAKEFVDMLQGAYDQAGQKLRTARDALNRAQRDMTRAGQQREMAEQRAEAARQAAGLSGATSGLSVALKAMQDAAARDLAQAEAASAKAKLLAPTKPEKDDPNIAAAMDQAAGRLPAPTSLSDRLDALRQRHGTQPRIGGPG</sequence>
<dbReference type="AlphaFoldDB" id="A0A1L7ABC0"/>
<evidence type="ECO:0000256" key="1">
    <source>
        <dbReference type="SAM" id="Coils"/>
    </source>
</evidence>
<evidence type="ECO:0000313" key="6">
    <source>
        <dbReference type="Proteomes" id="UP001258945"/>
    </source>
</evidence>
<dbReference type="EMBL" id="CP015583">
    <property type="protein sequence ID" value="APT56051.1"/>
    <property type="molecule type" value="Genomic_DNA"/>
</dbReference>
<dbReference type="Proteomes" id="UP001258945">
    <property type="component" value="Unassembled WGS sequence"/>
</dbReference>
<name>A0A1L7ABC0_9PROT</name>
<reference evidence="4 6" key="2">
    <citation type="journal article" date="2019" name="Microb. Pathog.">
        <title>Comparison of VITEK 2, MALDI-TOF MS, 16S rRNA gene sequencing, and whole-genome sequencing for identification of Roseomonas mucosa.</title>
        <authorList>
            <person name="Rudolph W.W."/>
            <person name="Gunzer F."/>
            <person name="Trauth M."/>
            <person name="Bunk B."/>
            <person name="Bigge R."/>
            <person name="Schrottner P."/>
        </authorList>
    </citation>
    <scope>NUCLEOTIDE SEQUENCE [LARGE SCALE GENOMIC DNA]</scope>
    <source>
        <strain evidence="4 6">DSM 103800</strain>
    </source>
</reference>
<feature type="coiled-coil region" evidence="1">
    <location>
        <begin position="37"/>
        <end position="71"/>
    </location>
</feature>
<evidence type="ECO:0000313" key="3">
    <source>
        <dbReference type="EMBL" id="APT56051.1"/>
    </source>
</evidence>
<organism evidence="3 5">
    <name type="scientific">Roseomonas gilardii</name>
    <dbReference type="NCBI Taxonomy" id="257708"/>
    <lineage>
        <taxon>Bacteria</taxon>
        <taxon>Pseudomonadati</taxon>
        <taxon>Pseudomonadota</taxon>
        <taxon>Alphaproteobacteria</taxon>
        <taxon>Acetobacterales</taxon>
        <taxon>Roseomonadaceae</taxon>
        <taxon>Roseomonas</taxon>
    </lineage>
</organism>
<reference evidence="3 5" key="1">
    <citation type="submission" date="2016-05" db="EMBL/GenBank/DDBJ databases">
        <title>Complete Genome and Methylome Analysis of Psychrotrophic Bacterial Isolates from Antarctic Lake Untersee.</title>
        <authorList>
            <person name="Fomenkov A."/>
            <person name="Akimov V.N."/>
            <person name="Vasilyeva L.V."/>
            <person name="Andersen D."/>
            <person name="Vincze T."/>
            <person name="Roberts R.J."/>
        </authorList>
    </citation>
    <scope>NUCLEOTIDE SEQUENCE [LARGE SCALE GENOMIC DNA]</scope>
    <source>
        <strain evidence="3 5">U14-5</strain>
    </source>
</reference>
<keyword evidence="1" id="KW-0175">Coiled coil</keyword>
<keyword evidence="6" id="KW-1185">Reference proteome</keyword>
<dbReference type="Proteomes" id="UP000185494">
    <property type="component" value="Chromosome 1"/>
</dbReference>
<evidence type="ECO:0008006" key="7">
    <source>
        <dbReference type="Google" id="ProtNLM"/>
    </source>
</evidence>
<gene>
    <name evidence="3" type="ORF">RGI145_01890</name>
    <name evidence="4" type="ORF">RQ831_04440</name>
</gene>
<dbReference type="EMBL" id="JAVVDO010000004">
    <property type="protein sequence ID" value="MDT8330290.1"/>
    <property type="molecule type" value="Genomic_DNA"/>
</dbReference>
<dbReference type="STRING" id="257708.RGI145_01890"/>
<evidence type="ECO:0000313" key="4">
    <source>
        <dbReference type="EMBL" id="MDT8330290.1"/>
    </source>
</evidence>